<evidence type="ECO:0000313" key="2">
    <source>
        <dbReference type="Proteomes" id="UP000265200"/>
    </source>
</evidence>
<accession>A0A3P9IMG5</accession>
<dbReference type="AlphaFoldDB" id="A0A3P9IMG5"/>
<name>A0A3P9IMG5_ORYLA</name>
<evidence type="ECO:0000313" key="1">
    <source>
        <dbReference type="Ensembl" id="ENSORLP00015021202.1"/>
    </source>
</evidence>
<dbReference type="Proteomes" id="UP000265200">
    <property type="component" value="Chromosome 12"/>
</dbReference>
<organism evidence="1 2">
    <name type="scientific">Oryzias latipes</name>
    <name type="common">Japanese rice fish</name>
    <name type="synonym">Japanese killifish</name>
    <dbReference type="NCBI Taxonomy" id="8090"/>
    <lineage>
        <taxon>Eukaryota</taxon>
        <taxon>Metazoa</taxon>
        <taxon>Chordata</taxon>
        <taxon>Craniata</taxon>
        <taxon>Vertebrata</taxon>
        <taxon>Euteleostomi</taxon>
        <taxon>Actinopterygii</taxon>
        <taxon>Neopterygii</taxon>
        <taxon>Teleostei</taxon>
        <taxon>Neoteleostei</taxon>
        <taxon>Acanthomorphata</taxon>
        <taxon>Ovalentaria</taxon>
        <taxon>Atherinomorphae</taxon>
        <taxon>Beloniformes</taxon>
        <taxon>Adrianichthyidae</taxon>
        <taxon>Oryziinae</taxon>
        <taxon>Oryzias</taxon>
    </lineage>
</organism>
<protein>
    <submittedName>
        <fullName evidence="1">Uncharacterized protein</fullName>
    </submittedName>
</protein>
<sequence>CAALCFCKVPPLQLSLPIILGPLIIRHQSDQSEVIKFSLPCSDSAHKVFQFQQKYQLKLVFSGVSFHRIWCQTVEQVNKTMKLRDASLSATSGHFRTASPMMH</sequence>
<reference key="1">
    <citation type="journal article" date="2007" name="Nature">
        <title>The medaka draft genome and insights into vertebrate genome evolution.</title>
        <authorList>
            <person name="Kasahara M."/>
            <person name="Naruse K."/>
            <person name="Sasaki S."/>
            <person name="Nakatani Y."/>
            <person name="Qu W."/>
            <person name="Ahsan B."/>
            <person name="Yamada T."/>
            <person name="Nagayasu Y."/>
            <person name="Doi K."/>
            <person name="Kasai Y."/>
            <person name="Jindo T."/>
            <person name="Kobayashi D."/>
            <person name="Shimada A."/>
            <person name="Toyoda A."/>
            <person name="Kuroki Y."/>
            <person name="Fujiyama A."/>
            <person name="Sasaki T."/>
            <person name="Shimizu A."/>
            <person name="Asakawa S."/>
            <person name="Shimizu N."/>
            <person name="Hashimoto S."/>
            <person name="Yang J."/>
            <person name="Lee Y."/>
            <person name="Matsushima K."/>
            <person name="Sugano S."/>
            <person name="Sakaizumi M."/>
            <person name="Narita T."/>
            <person name="Ohishi K."/>
            <person name="Haga S."/>
            <person name="Ohta F."/>
            <person name="Nomoto H."/>
            <person name="Nogata K."/>
            <person name="Morishita T."/>
            <person name="Endo T."/>
            <person name="Shin-I T."/>
            <person name="Takeda H."/>
            <person name="Morishita S."/>
            <person name="Kohara Y."/>
        </authorList>
    </citation>
    <scope>NUCLEOTIDE SEQUENCE [LARGE SCALE GENOMIC DNA]</scope>
    <source>
        <strain>Hd-rR</strain>
    </source>
</reference>
<dbReference type="Ensembl" id="ENSORLT00015030600.1">
    <property type="protein sequence ID" value="ENSORLP00015021202.1"/>
    <property type="gene ID" value="ENSORLG00015022414.1"/>
</dbReference>
<reference evidence="1" key="3">
    <citation type="submission" date="2025-08" db="UniProtKB">
        <authorList>
            <consortium name="Ensembl"/>
        </authorList>
    </citation>
    <scope>IDENTIFICATION</scope>
    <source>
        <strain evidence="1">HSOK</strain>
    </source>
</reference>
<proteinExistence type="predicted"/>
<reference evidence="1" key="4">
    <citation type="submission" date="2025-09" db="UniProtKB">
        <authorList>
            <consortium name="Ensembl"/>
        </authorList>
    </citation>
    <scope>IDENTIFICATION</scope>
    <source>
        <strain evidence="1">HSOK</strain>
    </source>
</reference>
<reference evidence="1 2" key="2">
    <citation type="submission" date="2017-04" db="EMBL/GenBank/DDBJ databases">
        <title>CpG methylation of centromeres and impact of large insertions on vertebrate speciation.</title>
        <authorList>
            <person name="Ichikawa K."/>
            <person name="Yoshimura J."/>
            <person name="Morishita S."/>
        </authorList>
    </citation>
    <scope>NUCLEOTIDE SEQUENCE</scope>
    <source>
        <strain evidence="1 2">HSOK</strain>
    </source>
</reference>